<dbReference type="SUPFAM" id="SSF64307">
    <property type="entry name" value="SirA-like"/>
    <property type="match status" value="1"/>
</dbReference>
<evidence type="ECO:0000259" key="2">
    <source>
        <dbReference type="Pfam" id="PF01206"/>
    </source>
</evidence>
<dbReference type="Pfam" id="PF01206">
    <property type="entry name" value="TusA"/>
    <property type="match status" value="1"/>
</dbReference>
<evidence type="ECO:0000256" key="1">
    <source>
        <dbReference type="ARBA" id="ARBA00008984"/>
    </source>
</evidence>
<dbReference type="InterPro" id="IPR036868">
    <property type="entry name" value="TusA-like_sf"/>
</dbReference>
<evidence type="ECO:0000313" key="4">
    <source>
        <dbReference type="EMBL" id="QIW12229.1"/>
    </source>
</evidence>
<dbReference type="AlphaFoldDB" id="A0A2Z4XZR9"/>
<dbReference type="OrthoDB" id="9797352at2"/>
<dbReference type="EMBL" id="CP021781">
    <property type="protein sequence ID" value="AXA33992.1"/>
    <property type="molecule type" value="Genomic_DNA"/>
</dbReference>
<dbReference type="InterPro" id="IPR001455">
    <property type="entry name" value="TusA-like"/>
</dbReference>
<protein>
    <submittedName>
        <fullName evidence="3">Recombinase</fullName>
    </submittedName>
    <submittedName>
        <fullName evidence="4">Sulfurtransferase TusA family protein</fullName>
    </submittedName>
</protein>
<feature type="domain" description="UPF0033" evidence="2">
    <location>
        <begin position="2"/>
        <end position="70"/>
    </location>
</feature>
<name>A0A2Z4XZR9_9GAMM</name>
<dbReference type="KEGG" id="fad:CDH04_05980"/>
<dbReference type="Gene3D" id="3.30.110.40">
    <property type="entry name" value="TusA-like domain"/>
    <property type="match status" value="1"/>
</dbReference>
<reference evidence="4 6" key="2">
    <citation type="submission" date="2019-08" db="EMBL/GenBank/DDBJ databases">
        <title>Complete genome sequences of Francisella adeliensis (FSC1325 and FSC1326).</title>
        <authorList>
            <person name="Ohrman C."/>
            <person name="Uneklint I."/>
            <person name="Vallesi A."/>
            <person name="Karlsson L."/>
            <person name="Sjodin A."/>
        </authorList>
    </citation>
    <scope>NUCLEOTIDE SEQUENCE [LARGE SCALE GENOMIC DNA]</scope>
    <source>
        <strain evidence="4 6">FSC1325</strain>
    </source>
</reference>
<evidence type="ECO:0000313" key="3">
    <source>
        <dbReference type="EMBL" id="AXA33992.1"/>
    </source>
</evidence>
<dbReference type="RefSeq" id="WP_112870167.1">
    <property type="nucleotide sequence ID" value="NZ_CP021781.1"/>
</dbReference>
<keyword evidence="6" id="KW-1185">Reference proteome</keyword>
<dbReference type="PANTHER" id="PTHR33279:SF6">
    <property type="entry name" value="SULFUR CARRIER PROTEIN YEDF-RELATED"/>
    <property type="match status" value="1"/>
</dbReference>
<proteinExistence type="inferred from homology"/>
<evidence type="ECO:0000313" key="6">
    <source>
        <dbReference type="Proteomes" id="UP000681131"/>
    </source>
</evidence>
<reference evidence="3 5" key="1">
    <citation type="submission" date="2017-06" db="EMBL/GenBank/DDBJ databases">
        <title>Complete genome of Francisella adeliensis.</title>
        <authorList>
            <person name="Vallesi A."/>
            <person name="Sjodin A."/>
        </authorList>
    </citation>
    <scope>NUCLEOTIDE SEQUENCE [LARGE SCALE GENOMIC DNA]</scope>
    <source>
        <strain evidence="3 5">FDC440</strain>
    </source>
</reference>
<dbReference type="EMBL" id="CP043424">
    <property type="protein sequence ID" value="QIW12229.1"/>
    <property type="molecule type" value="Genomic_DNA"/>
</dbReference>
<organism evidence="3 5">
    <name type="scientific">Francisella adeliensis</name>
    <dbReference type="NCBI Taxonomy" id="2007306"/>
    <lineage>
        <taxon>Bacteria</taxon>
        <taxon>Pseudomonadati</taxon>
        <taxon>Pseudomonadota</taxon>
        <taxon>Gammaproteobacteria</taxon>
        <taxon>Thiotrichales</taxon>
        <taxon>Francisellaceae</taxon>
        <taxon>Francisella</taxon>
    </lineage>
</organism>
<dbReference type="Proteomes" id="UP000681131">
    <property type="component" value="Chromosome"/>
</dbReference>
<dbReference type="PANTHER" id="PTHR33279">
    <property type="entry name" value="SULFUR CARRIER PROTEIN YEDF-RELATED"/>
    <property type="match status" value="1"/>
</dbReference>
<sequence length="72" mass="8477">MKELNLERLLCPMPVIKTQNMLKTMDSGEKLKVVCTDPGTMFDIPAWCRVNDYRLIKAQEEQQKFEFIIEVK</sequence>
<dbReference type="CDD" id="cd00291">
    <property type="entry name" value="SirA_YedF_YeeD"/>
    <property type="match status" value="1"/>
</dbReference>
<accession>A0A2Z4XZR9</accession>
<comment type="similarity">
    <text evidence="1">Belongs to the sulfur carrier protein TusA family.</text>
</comment>
<gene>
    <name evidence="3" type="ORF">CDH04_05980</name>
    <name evidence="4" type="ORF">FZC43_05985</name>
</gene>
<dbReference type="Proteomes" id="UP000251120">
    <property type="component" value="Chromosome"/>
</dbReference>
<evidence type="ECO:0000313" key="5">
    <source>
        <dbReference type="Proteomes" id="UP000251120"/>
    </source>
</evidence>